<dbReference type="Proteomes" id="UP001381693">
    <property type="component" value="Unassembled WGS sequence"/>
</dbReference>
<dbReference type="EMBL" id="JAXCGZ010006287">
    <property type="protein sequence ID" value="KAK7079890.1"/>
    <property type="molecule type" value="Genomic_DNA"/>
</dbReference>
<dbReference type="AlphaFoldDB" id="A0AAN8X8M6"/>
<reference evidence="2 3" key="1">
    <citation type="submission" date="2023-11" db="EMBL/GenBank/DDBJ databases">
        <title>Halocaridina rubra genome assembly.</title>
        <authorList>
            <person name="Smith C."/>
        </authorList>
    </citation>
    <scope>NUCLEOTIDE SEQUENCE [LARGE SCALE GENOMIC DNA]</scope>
    <source>
        <strain evidence="2">EP-1</strain>
        <tissue evidence="2">Whole</tissue>
    </source>
</reference>
<evidence type="ECO:0000313" key="3">
    <source>
        <dbReference type="Proteomes" id="UP001381693"/>
    </source>
</evidence>
<protein>
    <submittedName>
        <fullName evidence="2">Uncharacterized protein</fullName>
    </submittedName>
</protein>
<keyword evidence="3" id="KW-1185">Reference proteome</keyword>
<feature type="region of interest" description="Disordered" evidence="1">
    <location>
        <begin position="1"/>
        <end position="30"/>
    </location>
</feature>
<sequence length="89" mass="9939">MSDQEDEHKHTACDSPMPNSDEKTRPYKGDDAKVDKLVNISDVDQDKDTAIIQNILSLSDSLLLNDQCDNEDISKNVNNTSDEQMDIVA</sequence>
<gene>
    <name evidence="2" type="ORF">SK128_012342</name>
</gene>
<evidence type="ECO:0000256" key="1">
    <source>
        <dbReference type="SAM" id="MobiDB-lite"/>
    </source>
</evidence>
<feature type="non-terminal residue" evidence="2">
    <location>
        <position position="89"/>
    </location>
</feature>
<evidence type="ECO:0000313" key="2">
    <source>
        <dbReference type="EMBL" id="KAK7079890.1"/>
    </source>
</evidence>
<feature type="compositionally biased region" description="Basic and acidic residues" evidence="1">
    <location>
        <begin position="20"/>
        <end position="30"/>
    </location>
</feature>
<proteinExistence type="predicted"/>
<organism evidence="2 3">
    <name type="scientific">Halocaridina rubra</name>
    <name type="common">Hawaiian red shrimp</name>
    <dbReference type="NCBI Taxonomy" id="373956"/>
    <lineage>
        <taxon>Eukaryota</taxon>
        <taxon>Metazoa</taxon>
        <taxon>Ecdysozoa</taxon>
        <taxon>Arthropoda</taxon>
        <taxon>Crustacea</taxon>
        <taxon>Multicrustacea</taxon>
        <taxon>Malacostraca</taxon>
        <taxon>Eumalacostraca</taxon>
        <taxon>Eucarida</taxon>
        <taxon>Decapoda</taxon>
        <taxon>Pleocyemata</taxon>
        <taxon>Caridea</taxon>
        <taxon>Atyoidea</taxon>
        <taxon>Atyidae</taxon>
        <taxon>Halocaridina</taxon>
    </lineage>
</organism>
<name>A0AAN8X8M6_HALRR</name>
<feature type="compositionally biased region" description="Basic and acidic residues" evidence="1">
    <location>
        <begin position="1"/>
        <end position="12"/>
    </location>
</feature>
<comment type="caution">
    <text evidence="2">The sequence shown here is derived from an EMBL/GenBank/DDBJ whole genome shotgun (WGS) entry which is preliminary data.</text>
</comment>
<accession>A0AAN8X8M6</accession>